<proteinExistence type="predicted"/>
<dbReference type="HOGENOM" id="CLU_1210465_0_0_1"/>
<feature type="region of interest" description="Disordered" evidence="1">
    <location>
        <begin position="89"/>
        <end position="110"/>
    </location>
</feature>
<dbReference type="EMBL" id="KN837169">
    <property type="protein sequence ID" value="KIJ37339.1"/>
    <property type="molecule type" value="Genomic_DNA"/>
</dbReference>
<feature type="compositionally biased region" description="Polar residues" evidence="1">
    <location>
        <begin position="14"/>
        <end position="38"/>
    </location>
</feature>
<protein>
    <submittedName>
        <fullName evidence="2">Uncharacterized protein</fullName>
    </submittedName>
</protein>
<feature type="region of interest" description="Disordered" evidence="1">
    <location>
        <begin position="14"/>
        <end position="41"/>
    </location>
</feature>
<dbReference type="Proteomes" id="UP000054279">
    <property type="component" value="Unassembled WGS sequence"/>
</dbReference>
<sequence>MSVLLSEPYLLSSYATPSRSSDSGPSQKQYLTASSSSDSHGKKYTTLAIEGDGVHLVELSNFHPISSRTLGPLASFASSAITRFDSADTSTSYAPMHNETSTTNLGSKTSKKKAAKLVKNAVHRWRDHHSTPGQITDADRILEFPTSVKDVWAPSSLPGYIIGISPAGDIMVMSDETCKITSSGSSSNADCVLRRSFVFDTQDCTFFRRTGSGNEAVVVESLAKRLDVE</sequence>
<evidence type="ECO:0000313" key="2">
    <source>
        <dbReference type="EMBL" id="KIJ37339.1"/>
    </source>
</evidence>
<evidence type="ECO:0000256" key="1">
    <source>
        <dbReference type="SAM" id="MobiDB-lite"/>
    </source>
</evidence>
<feature type="compositionally biased region" description="Polar residues" evidence="1">
    <location>
        <begin position="89"/>
        <end position="107"/>
    </location>
</feature>
<dbReference type="OrthoDB" id="4349954at2759"/>
<gene>
    <name evidence="2" type="ORF">M422DRAFT_259996</name>
</gene>
<keyword evidence="3" id="KW-1185">Reference proteome</keyword>
<dbReference type="AlphaFoldDB" id="A0A0C9URC8"/>
<reference evidence="2 3" key="1">
    <citation type="submission" date="2014-06" db="EMBL/GenBank/DDBJ databases">
        <title>Evolutionary Origins and Diversification of the Mycorrhizal Mutualists.</title>
        <authorList>
            <consortium name="DOE Joint Genome Institute"/>
            <consortium name="Mycorrhizal Genomics Consortium"/>
            <person name="Kohler A."/>
            <person name="Kuo A."/>
            <person name="Nagy L.G."/>
            <person name="Floudas D."/>
            <person name="Copeland A."/>
            <person name="Barry K.W."/>
            <person name="Cichocki N."/>
            <person name="Veneault-Fourrey C."/>
            <person name="LaButti K."/>
            <person name="Lindquist E.A."/>
            <person name="Lipzen A."/>
            <person name="Lundell T."/>
            <person name="Morin E."/>
            <person name="Murat C."/>
            <person name="Riley R."/>
            <person name="Ohm R."/>
            <person name="Sun H."/>
            <person name="Tunlid A."/>
            <person name="Henrissat B."/>
            <person name="Grigoriev I.V."/>
            <person name="Hibbett D.S."/>
            <person name="Martin F."/>
        </authorList>
    </citation>
    <scope>NUCLEOTIDE SEQUENCE [LARGE SCALE GENOMIC DNA]</scope>
    <source>
        <strain evidence="2 3">SS14</strain>
    </source>
</reference>
<accession>A0A0C9URC8</accession>
<evidence type="ECO:0000313" key="3">
    <source>
        <dbReference type="Proteomes" id="UP000054279"/>
    </source>
</evidence>
<organism evidence="2 3">
    <name type="scientific">Sphaerobolus stellatus (strain SS14)</name>
    <dbReference type="NCBI Taxonomy" id="990650"/>
    <lineage>
        <taxon>Eukaryota</taxon>
        <taxon>Fungi</taxon>
        <taxon>Dikarya</taxon>
        <taxon>Basidiomycota</taxon>
        <taxon>Agaricomycotina</taxon>
        <taxon>Agaricomycetes</taxon>
        <taxon>Phallomycetidae</taxon>
        <taxon>Geastrales</taxon>
        <taxon>Sphaerobolaceae</taxon>
        <taxon>Sphaerobolus</taxon>
    </lineage>
</organism>
<name>A0A0C9URC8_SPHS4</name>